<reference evidence="2 3" key="1">
    <citation type="journal article" date="2019" name="Nat. Ecol. Evol.">
        <title>Megaphylogeny resolves global patterns of mushroom evolution.</title>
        <authorList>
            <person name="Varga T."/>
            <person name="Krizsan K."/>
            <person name="Foldi C."/>
            <person name="Dima B."/>
            <person name="Sanchez-Garcia M."/>
            <person name="Sanchez-Ramirez S."/>
            <person name="Szollosi G.J."/>
            <person name="Szarkandi J.G."/>
            <person name="Papp V."/>
            <person name="Albert L."/>
            <person name="Andreopoulos W."/>
            <person name="Angelini C."/>
            <person name="Antonin V."/>
            <person name="Barry K.W."/>
            <person name="Bougher N.L."/>
            <person name="Buchanan P."/>
            <person name="Buyck B."/>
            <person name="Bense V."/>
            <person name="Catcheside P."/>
            <person name="Chovatia M."/>
            <person name="Cooper J."/>
            <person name="Damon W."/>
            <person name="Desjardin D."/>
            <person name="Finy P."/>
            <person name="Geml J."/>
            <person name="Haridas S."/>
            <person name="Hughes K."/>
            <person name="Justo A."/>
            <person name="Karasinski D."/>
            <person name="Kautmanova I."/>
            <person name="Kiss B."/>
            <person name="Kocsube S."/>
            <person name="Kotiranta H."/>
            <person name="LaButti K.M."/>
            <person name="Lechner B.E."/>
            <person name="Liimatainen K."/>
            <person name="Lipzen A."/>
            <person name="Lukacs Z."/>
            <person name="Mihaltcheva S."/>
            <person name="Morgado L.N."/>
            <person name="Niskanen T."/>
            <person name="Noordeloos M.E."/>
            <person name="Ohm R.A."/>
            <person name="Ortiz-Santana B."/>
            <person name="Ovrebo C."/>
            <person name="Racz N."/>
            <person name="Riley R."/>
            <person name="Savchenko A."/>
            <person name="Shiryaev A."/>
            <person name="Soop K."/>
            <person name="Spirin V."/>
            <person name="Szebenyi C."/>
            <person name="Tomsovsky M."/>
            <person name="Tulloss R.E."/>
            <person name="Uehling J."/>
            <person name="Grigoriev I.V."/>
            <person name="Vagvolgyi C."/>
            <person name="Papp T."/>
            <person name="Martin F.M."/>
            <person name="Miettinen O."/>
            <person name="Hibbett D.S."/>
            <person name="Nagy L.G."/>
        </authorList>
    </citation>
    <scope>NUCLEOTIDE SEQUENCE [LARGE SCALE GENOMIC DNA]</scope>
    <source>
        <strain evidence="2 3">CBS 962.96</strain>
    </source>
</reference>
<dbReference type="PANTHER" id="PTHR10622">
    <property type="entry name" value="HET DOMAIN-CONTAINING PROTEIN"/>
    <property type="match status" value="1"/>
</dbReference>
<protein>
    <submittedName>
        <fullName evidence="2">HET-domain-containing protein</fullName>
    </submittedName>
</protein>
<keyword evidence="3" id="KW-1185">Reference proteome</keyword>
<dbReference type="Pfam" id="PF06985">
    <property type="entry name" value="HET"/>
    <property type="match status" value="1"/>
</dbReference>
<sequence length="707" mass="80738">MNAPTPQRECLFCVGTKEECGKIGGCRLMLEGMERKSGGKDVCSPTLIHPLRTPPLDLRYSDTTFRVEEFLVDIPKYAILSHTWEKDEVTLRDIQDLHEAKGKAELEAEGPKKQAELLKAEKIQRKAGWLKIEKACEYVRQYKFKWIWIDTCCIDKSSSAELSEALNSMFKYYEEAHVCVVYLSDVSIEKNVMGLEELKKSRWFTRGWTLQELIAPRYMVFLDKNWDKIDTRFGIRHIMSEVTSIPVEVFEEGSLDGYSIAQKMSWAASRKTTREEDMAYCLMGLFGVNMPPIYGEGGAKAFIRLQQEIIRYSDDRSIFAWVARDRRDRGMFARSPSEFASSSRVGVSVSDGLGDKSSFSFGNNGLHIHLPLKPLCDAGKDIFYASLHCRDPNGVIGIYLHKQGHRYVRWRPYFSLSHTDEPLGKLQEVVVKEGGAILRQLVNVDIPVQLKLDSDISLLNIEDGNPFLLPCLSAHMFKLRTKKGNAFDIKLTSWTGDVIPVLRMCLLPVDNENALVSFFAHTTGDSSNQRVFEINYIPSSTAKFQLYRQIHKFRCTSHVLTSTTLNFTVDGRSADFFSAPSVFPSEFRWMGDREEVYLSVSYPGEQRNIHCVFQYQDLWFDNVFMALGLRTDSKRRIPWVDVFALTDALSISDVWESYLPLGSRYERRKVGTAATVLNKWRSLAVIVEEKILLGSAWYHVVLTGKSN</sequence>
<evidence type="ECO:0000313" key="3">
    <source>
        <dbReference type="Proteomes" id="UP000297245"/>
    </source>
</evidence>
<evidence type="ECO:0000259" key="1">
    <source>
        <dbReference type="Pfam" id="PF06985"/>
    </source>
</evidence>
<evidence type="ECO:0000313" key="2">
    <source>
        <dbReference type="EMBL" id="THV01464.1"/>
    </source>
</evidence>
<name>A0A4S8MH46_DENBC</name>
<dbReference type="Proteomes" id="UP000297245">
    <property type="component" value="Unassembled WGS sequence"/>
</dbReference>
<gene>
    <name evidence="2" type="ORF">K435DRAFT_853716</name>
</gene>
<organism evidence="2 3">
    <name type="scientific">Dendrothele bispora (strain CBS 962.96)</name>
    <dbReference type="NCBI Taxonomy" id="1314807"/>
    <lineage>
        <taxon>Eukaryota</taxon>
        <taxon>Fungi</taxon>
        <taxon>Dikarya</taxon>
        <taxon>Basidiomycota</taxon>
        <taxon>Agaricomycotina</taxon>
        <taxon>Agaricomycetes</taxon>
        <taxon>Agaricomycetidae</taxon>
        <taxon>Agaricales</taxon>
        <taxon>Agaricales incertae sedis</taxon>
        <taxon>Dendrothele</taxon>
    </lineage>
</organism>
<accession>A0A4S8MH46</accession>
<proteinExistence type="predicted"/>
<dbReference type="EMBL" id="ML179089">
    <property type="protein sequence ID" value="THV01464.1"/>
    <property type="molecule type" value="Genomic_DNA"/>
</dbReference>
<dbReference type="AlphaFoldDB" id="A0A4S8MH46"/>
<dbReference type="OrthoDB" id="674604at2759"/>
<dbReference type="InterPro" id="IPR010730">
    <property type="entry name" value="HET"/>
</dbReference>
<feature type="domain" description="Heterokaryon incompatibility" evidence="1">
    <location>
        <begin position="77"/>
        <end position="187"/>
    </location>
</feature>
<dbReference type="PANTHER" id="PTHR10622:SF12">
    <property type="entry name" value="HET DOMAIN-CONTAINING PROTEIN"/>
    <property type="match status" value="1"/>
</dbReference>